<dbReference type="EMBL" id="JBIASD010000010">
    <property type="protein sequence ID" value="MFF3667456.1"/>
    <property type="molecule type" value="Genomic_DNA"/>
</dbReference>
<reference evidence="8 9" key="1">
    <citation type="submission" date="2024-10" db="EMBL/GenBank/DDBJ databases">
        <title>The Natural Products Discovery Center: Release of the First 8490 Sequenced Strains for Exploring Actinobacteria Biosynthetic Diversity.</title>
        <authorList>
            <person name="Kalkreuter E."/>
            <person name="Kautsar S.A."/>
            <person name="Yang D."/>
            <person name="Bader C.D."/>
            <person name="Teijaro C.N."/>
            <person name="Fluegel L."/>
            <person name="Davis C.M."/>
            <person name="Simpson J.R."/>
            <person name="Lauterbach L."/>
            <person name="Steele A.D."/>
            <person name="Gui C."/>
            <person name="Meng S."/>
            <person name="Li G."/>
            <person name="Viehrig K."/>
            <person name="Ye F."/>
            <person name="Su P."/>
            <person name="Kiefer A.F."/>
            <person name="Nichols A."/>
            <person name="Cepeda A.J."/>
            <person name="Yan W."/>
            <person name="Fan B."/>
            <person name="Jiang Y."/>
            <person name="Adhikari A."/>
            <person name="Zheng C.-J."/>
            <person name="Schuster L."/>
            <person name="Cowan T.M."/>
            <person name="Smanski M.J."/>
            <person name="Chevrette M.G."/>
            <person name="De Carvalho L.P.S."/>
            <person name="Shen B."/>
        </authorList>
    </citation>
    <scope>NUCLEOTIDE SEQUENCE [LARGE SCALE GENOMIC DNA]</scope>
    <source>
        <strain evidence="8 9">NPDC002173</strain>
    </source>
</reference>
<dbReference type="Gene3D" id="3.40.50.150">
    <property type="entry name" value="Vaccinia Virus protein VP39"/>
    <property type="match status" value="1"/>
</dbReference>
<evidence type="ECO:0000256" key="6">
    <source>
        <dbReference type="ARBA" id="ARBA00022747"/>
    </source>
</evidence>
<evidence type="ECO:0000256" key="7">
    <source>
        <dbReference type="ARBA" id="ARBA00049120"/>
    </source>
</evidence>
<evidence type="ECO:0000313" key="8">
    <source>
        <dbReference type="EMBL" id="MFF3667456.1"/>
    </source>
</evidence>
<dbReference type="InterPro" id="IPR017985">
    <property type="entry name" value="MeTrfase_CN4_CS"/>
</dbReference>
<evidence type="ECO:0000256" key="4">
    <source>
        <dbReference type="ARBA" id="ARBA00022679"/>
    </source>
</evidence>
<dbReference type="RefSeq" id="WP_387412407.1">
    <property type="nucleotide sequence ID" value="NZ_JBIASD010000010.1"/>
</dbReference>
<dbReference type="SUPFAM" id="SSF53335">
    <property type="entry name" value="S-adenosyl-L-methionine-dependent methyltransferases"/>
    <property type="match status" value="1"/>
</dbReference>
<dbReference type="InterPro" id="IPR029063">
    <property type="entry name" value="SAM-dependent_MTases_sf"/>
</dbReference>
<evidence type="ECO:0000256" key="2">
    <source>
        <dbReference type="ARBA" id="ARBA00012185"/>
    </source>
</evidence>
<gene>
    <name evidence="8" type="ORF">ACFYXI_17810</name>
</gene>
<comment type="caution">
    <text evidence="8">The sequence shown here is derived from an EMBL/GenBank/DDBJ whole genome shotgun (WGS) entry which is preliminary data.</text>
</comment>
<evidence type="ECO:0000313" key="9">
    <source>
        <dbReference type="Proteomes" id="UP001602013"/>
    </source>
</evidence>
<evidence type="ECO:0000256" key="1">
    <source>
        <dbReference type="ARBA" id="ARBA00010203"/>
    </source>
</evidence>
<accession>A0ABW6SR40</accession>
<keyword evidence="5" id="KW-0949">S-adenosyl-L-methionine</keyword>
<keyword evidence="4" id="KW-0808">Transferase</keyword>
<keyword evidence="9" id="KW-1185">Reference proteome</keyword>
<sequence length="110" mass="12044">MTALREPYWSDGQAAINNGDAREVLANLGDRSVDCIVTSPPYWGLRHYCDGQYSQEPTPEAYAANLRATFTEARRMLAARLFVGIELDEPFIRLAAARIREAGAASGGIP</sequence>
<comment type="similarity">
    <text evidence="1">Belongs to the N(4)/N(6)-methyltransferase family. N(4) subfamily.</text>
</comment>
<keyword evidence="3" id="KW-0489">Methyltransferase</keyword>
<comment type="catalytic activity">
    <reaction evidence="7">
        <text>a 2'-deoxycytidine in DNA + S-adenosyl-L-methionine = an N(4)-methyl-2'-deoxycytidine in DNA + S-adenosyl-L-homocysteine + H(+)</text>
        <dbReference type="Rhea" id="RHEA:16857"/>
        <dbReference type="Rhea" id="RHEA-COMP:11369"/>
        <dbReference type="Rhea" id="RHEA-COMP:13674"/>
        <dbReference type="ChEBI" id="CHEBI:15378"/>
        <dbReference type="ChEBI" id="CHEBI:57856"/>
        <dbReference type="ChEBI" id="CHEBI:59789"/>
        <dbReference type="ChEBI" id="CHEBI:85452"/>
        <dbReference type="ChEBI" id="CHEBI:137933"/>
        <dbReference type="EC" id="2.1.1.113"/>
    </reaction>
</comment>
<organism evidence="8 9">
    <name type="scientific">Microtetraspora malaysiensis</name>
    <dbReference type="NCBI Taxonomy" id="161358"/>
    <lineage>
        <taxon>Bacteria</taxon>
        <taxon>Bacillati</taxon>
        <taxon>Actinomycetota</taxon>
        <taxon>Actinomycetes</taxon>
        <taxon>Streptosporangiales</taxon>
        <taxon>Streptosporangiaceae</taxon>
        <taxon>Microtetraspora</taxon>
    </lineage>
</organism>
<evidence type="ECO:0000256" key="3">
    <source>
        <dbReference type="ARBA" id="ARBA00022603"/>
    </source>
</evidence>
<dbReference type="EC" id="2.1.1.113" evidence="2"/>
<name>A0ABW6SR40_9ACTN</name>
<proteinExistence type="inferred from homology"/>
<keyword evidence="6" id="KW-0680">Restriction system</keyword>
<evidence type="ECO:0000256" key="5">
    <source>
        <dbReference type="ARBA" id="ARBA00022691"/>
    </source>
</evidence>
<dbReference type="PROSITE" id="PS00093">
    <property type="entry name" value="N4_MTASE"/>
    <property type="match status" value="1"/>
</dbReference>
<protein>
    <recommendedName>
        <fullName evidence="2">site-specific DNA-methyltransferase (cytosine-N(4)-specific)</fullName>
        <ecNumber evidence="2">2.1.1.113</ecNumber>
    </recommendedName>
</protein>
<dbReference type="Proteomes" id="UP001602013">
    <property type="component" value="Unassembled WGS sequence"/>
</dbReference>